<dbReference type="EMBL" id="JWZT01005334">
    <property type="protein sequence ID" value="KII61536.1"/>
    <property type="molecule type" value="Genomic_DNA"/>
</dbReference>
<dbReference type="Proteomes" id="UP000031668">
    <property type="component" value="Unassembled WGS sequence"/>
</dbReference>
<accession>A0A0C2MIS7</accession>
<proteinExistence type="predicted"/>
<sequence>MCCGRNRRVQNWKKNTHHRGHQVSSIWILGGIEGKHEQRVFLADMPELQTLLSIITTHVLSESKTIIDCFRSHYQLKQFSPFPVSLTATHAKSIEDTWNTRKMITAPRDRTNSVNEVSKSLENNLDLFGQLIWRLTHSQNLRHWL</sequence>
<dbReference type="AlphaFoldDB" id="A0A0C2MIS7"/>
<name>A0A0C2MIS7_THEKT</name>
<organism evidence="1 2">
    <name type="scientific">Thelohanellus kitauei</name>
    <name type="common">Myxosporean</name>
    <dbReference type="NCBI Taxonomy" id="669202"/>
    <lineage>
        <taxon>Eukaryota</taxon>
        <taxon>Metazoa</taxon>
        <taxon>Cnidaria</taxon>
        <taxon>Myxozoa</taxon>
        <taxon>Myxosporea</taxon>
        <taxon>Bivalvulida</taxon>
        <taxon>Platysporina</taxon>
        <taxon>Myxobolidae</taxon>
        <taxon>Thelohanellus</taxon>
    </lineage>
</organism>
<gene>
    <name evidence="1" type="ORF">RF11_10499</name>
</gene>
<evidence type="ECO:0000313" key="1">
    <source>
        <dbReference type="EMBL" id="KII61536.1"/>
    </source>
</evidence>
<evidence type="ECO:0008006" key="3">
    <source>
        <dbReference type="Google" id="ProtNLM"/>
    </source>
</evidence>
<protein>
    <recommendedName>
        <fullName evidence="3">ISXO2-like transposase domain-containing protein</fullName>
    </recommendedName>
</protein>
<keyword evidence="2" id="KW-1185">Reference proteome</keyword>
<evidence type="ECO:0000313" key="2">
    <source>
        <dbReference type="Proteomes" id="UP000031668"/>
    </source>
</evidence>
<comment type="caution">
    <text evidence="1">The sequence shown here is derived from an EMBL/GenBank/DDBJ whole genome shotgun (WGS) entry which is preliminary data.</text>
</comment>
<reference evidence="1 2" key="1">
    <citation type="journal article" date="2014" name="Genome Biol. Evol.">
        <title>The genome of the myxosporean Thelohanellus kitauei shows adaptations to nutrient acquisition within its fish host.</title>
        <authorList>
            <person name="Yang Y."/>
            <person name="Xiong J."/>
            <person name="Zhou Z."/>
            <person name="Huo F."/>
            <person name="Miao W."/>
            <person name="Ran C."/>
            <person name="Liu Y."/>
            <person name="Zhang J."/>
            <person name="Feng J."/>
            <person name="Wang M."/>
            <person name="Wang M."/>
            <person name="Wang L."/>
            <person name="Yao B."/>
        </authorList>
    </citation>
    <scope>NUCLEOTIDE SEQUENCE [LARGE SCALE GENOMIC DNA]</scope>
    <source>
        <strain evidence="1">Wuqing</strain>
    </source>
</reference>